<sequence>MREESVADGMVFYPFSMSAVAACQVKGYEEAKISIILAQQGKASPKRPVV</sequence>
<gene>
    <name evidence="1" type="ORF">AGR4C_Cc70070</name>
</gene>
<protein>
    <submittedName>
        <fullName evidence="1">Uncharacterized protein</fullName>
    </submittedName>
</protein>
<dbReference type="PROSITE" id="PS51257">
    <property type="entry name" value="PROKAR_LIPOPROTEIN"/>
    <property type="match status" value="1"/>
</dbReference>
<dbReference type="AlphaFoldDB" id="A0A1S7QAY6"/>
<dbReference type="EMBL" id="FBWC01000016">
    <property type="protein sequence ID" value="CUX34051.1"/>
    <property type="molecule type" value="Genomic_DNA"/>
</dbReference>
<proteinExistence type="predicted"/>
<name>A0A1S7QAY6_AGRTU</name>
<evidence type="ECO:0000313" key="1">
    <source>
        <dbReference type="EMBL" id="CUX34051.1"/>
    </source>
</evidence>
<dbReference type="Proteomes" id="UP000191897">
    <property type="component" value="Unassembled WGS sequence"/>
</dbReference>
<organism evidence="1 2">
    <name type="scientific">Agrobacterium tumefaciens str. Kerr 14</name>
    <dbReference type="NCBI Taxonomy" id="1183424"/>
    <lineage>
        <taxon>Bacteria</taxon>
        <taxon>Pseudomonadati</taxon>
        <taxon>Pseudomonadota</taxon>
        <taxon>Alphaproteobacteria</taxon>
        <taxon>Hyphomicrobiales</taxon>
        <taxon>Rhizobiaceae</taxon>
        <taxon>Rhizobium/Agrobacterium group</taxon>
        <taxon>Agrobacterium</taxon>
        <taxon>Agrobacterium tumefaciens complex</taxon>
    </lineage>
</organism>
<evidence type="ECO:0000313" key="2">
    <source>
        <dbReference type="Proteomes" id="UP000191897"/>
    </source>
</evidence>
<accession>A0A1S7QAY6</accession>
<reference evidence="1 2" key="1">
    <citation type="submission" date="2016-01" db="EMBL/GenBank/DDBJ databases">
        <authorList>
            <person name="Oliw E.H."/>
        </authorList>
    </citation>
    <scope>NUCLEOTIDE SEQUENCE [LARGE SCALE GENOMIC DNA]</scope>
    <source>
        <strain evidence="1 2">Kerr 14</strain>
    </source>
</reference>